<dbReference type="PROSITE" id="PS51450">
    <property type="entry name" value="LRR"/>
    <property type="match status" value="1"/>
</dbReference>
<dbReference type="Gene3D" id="3.80.10.10">
    <property type="entry name" value="Ribonuclease Inhibitor"/>
    <property type="match status" value="1"/>
</dbReference>
<dbReference type="Pfam" id="PF13855">
    <property type="entry name" value="LRR_8"/>
    <property type="match status" value="1"/>
</dbReference>
<dbReference type="InterPro" id="IPR003591">
    <property type="entry name" value="Leu-rich_rpt_typical-subtyp"/>
</dbReference>
<evidence type="ECO:0000313" key="5">
    <source>
        <dbReference type="Proteomes" id="UP000596742"/>
    </source>
</evidence>
<name>A0A8B6HHQ1_MYTGA</name>
<gene>
    <name evidence="4" type="ORF">MGAL_10B066441</name>
</gene>
<dbReference type="GO" id="GO:0005615">
    <property type="term" value="C:extracellular space"/>
    <property type="evidence" value="ECO:0007669"/>
    <property type="project" value="TreeGrafter"/>
</dbReference>
<evidence type="ECO:0008006" key="6">
    <source>
        <dbReference type="Google" id="ProtNLM"/>
    </source>
</evidence>
<dbReference type="AlphaFoldDB" id="A0A8B6HHQ1"/>
<dbReference type="InterPro" id="IPR032675">
    <property type="entry name" value="LRR_dom_sf"/>
</dbReference>
<sequence length="150" mass="16548">FEMGFKDILILVTLCMITNSTCCEEQKVVACLRQNMTCLKSLCSCTSNNFNSGIAYSHVTCLEVTEVPKEIPNEVYTITITGNNITTIKSGDFNNMPNLNTLSLNDNKIEVIEPGSFANITGSNLNIHLENNSLSRITSNMFRDISLVAL</sequence>
<keyword evidence="3" id="KW-0732">Signal</keyword>
<evidence type="ECO:0000313" key="4">
    <source>
        <dbReference type="EMBL" id="VDI79672.1"/>
    </source>
</evidence>
<feature type="signal peptide" evidence="3">
    <location>
        <begin position="1"/>
        <end position="23"/>
    </location>
</feature>
<organism evidence="4 5">
    <name type="scientific">Mytilus galloprovincialis</name>
    <name type="common">Mediterranean mussel</name>
    <dbReference type="NCBI Taxonomy" id="29158"/>
    <lineage>
        <taxon>Eukaryota</taxon>
        <taxon>Metazoa</taxon>
        <taxon>Spiralia</taxon>
        <taxon>Lophotrochozoa</taxon>
        <taxon>Mollusca</taxon>
        <taxon>Bivalvia</taxon>
        <taxon>Autobranchia</taxon>
        <taxon>Pteriomorphia</taxon>
        <taxon>Mytilida</taxon>
        <taxon>Mytiloidea</taxon>
        <taxon>Mytilidae</taxon>
        <taxon>Mytilinae</taxon>
        <taxon>Mytilus</taxon>
    </lineage>
</organism>
<comment type="caution">
    <text evidence="4">The sequence shown here is derived from an EMBL/GenBank/DDBJ whole genome shotgun (WGS) entry which is preliminary data.</text>
</comment>
<evidence type="ECO:0000256" key="3">
    <source>
        <dbReference type="SAM" id="SignalP"/>
    </source>
</evidence>
<feature type="chain" id="PRO_5032642763" description="LRRNT domain-containing protein" evidence="3">
    <location>
        <begin position="24"/>
        <end position="150"/>
    </location>
</feature>
<dbReference type="SUPFAM" id="SSF52058">
    <property type="entry name" value="L domain-like"/>
    <property type="match status" value="1"/>
</dbReference>
<accession>A0A8B6HHQ1</accession>
<keyword evidence="1" id="KW-0433">Leucine-rich repeat</keyword>
<dbReference type="InterPro" id="IPR001611">
    <property type="entry name" value="Leu-rich_rpt"/>
</dbReference>
<evidence type="ECO:0000256" key="1">
    <source>
        <dbReference type="ARBA" id="ARBA00022614"/>
    </source>
</evidence>
<dbReference type="EMBL" id="UYJE01010090">
    <property type="protein sequence ID" value="VDI79672.1"/>
    <property type="molecule type" value="Genomic_DNA"/>
</dbReference>
<keyword evidence="5" id="KW-1185">Reference proteome</keyword>
<dbReference type="PANTHER" id="PTHR45712:SF22">
    <property type="entry name" value="INSULIN-LIKE GROWTH FACTOR-BINDING PROTEIN COMPLEX ACID LABILE SUBUNIT"/>
    <property type="match status" value="1"/>
</dbReference>
<dbReference type="InterPro" id="IPR050333">
    <property type="entry name" value="SLRP"/>
</dbReference>
<evidence type="ECO:0000256" key="2">
    <source>
        <dbReference type="ARBA" id="ARBA00022737"/>
    </source>
</evidence>
<dbReference type="PANTHER" id="PTHR45712">
    <property type="entry name" value="AGAP008170-PA"/>
    <property type="match status" value="1"/>
</dbReference>
<proteinExistence type="predicted"/>
<dbReference type="OrthoDB" id="1416801at2759"/>
<dbReference type="SMART" id="SM00369">
    <property type="entry name" value="LRR_TYP"/>
    <property type="match status" value="2"/>
</dbReference>
<dbReference type="Proteomes" id="UP000596742">
    <property type="component" value="Unassembled WGS sequence"/>
</dbReference>
<feature type="non-terminal residue" evidence="4">
    <location>
        <position position="150"/>
    </location>
</feature>
<keyword evidence="2" id="KW-0677">Repeat</keyword>
<reference evidence="4" key="1">
    <citation type="submission" date="2018-11" db="EMBL/GenBank/DDBJ databases">
        <authorList>
            <person name="Alioto T."/>
            <person name="Alioto T."/>
        </authorList>
    </citation>
    <scope>NUCLEOTIDE SEQUENCE</scope>
</reference>
<protein>
    <recommendedName>
        <fullName evidence="6">LRRNT domain-containing protein</fullName>
    </recommendedName>
</protein>